<evidence type="ECO:0000313" key="2">
    <source>
        <dbReference type="EMBL" id="CAE7068452.1"/>
    </source>
</evidence>
<organism evidence="2 3">
    <name type="scientific">Rhizoctonia solani</name>
    <dbReference type="NCBI Taxonomy" id="456999"/>
    <lineage>
        <taxon>Eukaryota</taxon>
        <taxon>Fungi</taxon>
        <taxon>Dikarya</taxon>
        <taxon>Basidiomycota</taxon>
        <taxon>Agaricomycotina</taxon>
        <taxon>Agaricomycetes</taxon>
        <taxon>Cantharellales</taxon>
        <taxon>Ceratobasidiaceae</taxon>
        <taxon>Rhizoctonia</taxon>
    </lineage>
</organism>
<dbReference type="AlphaFoldDB" id="A0A8H3DW08"/>
<accession>A0A8H3DW08</accession>
<feature type="compositionally biased region" description="Low complexity" evidence="1">
    <location>
        <begin position="120"/>
        <end position="140"/>
    </location>
</feature>
<feature type="region of interest" description="Disordered" evidence="1">
    <location>
        <begin position="118"/>
        <end position="177"/>
    </location>
</feature>
<name>A0A8H3DW08_9AGAM</name>
<dbReference type="EMBL" id="CAJNJQ010000291">
    <property type="protein sequence ID" value="CAE7068452.1"/>
    <property type="molecule type" value="Genomic_DNA"/>
</dbReference>
<comment type="caution">
    <text evidence="2">The sequence shown here is derived from an EMBL/GenBank/DDBJ whole genome shotgun (WGS) entry which is preliminary data.</text>
</comment>
<evidence type="ECO:0000256" key="1">
    <source>
        <dbReference type="SAM" id="MobiDB-lite"/>
    </source>
</evidence>
<feature type="compositionally biased region" description="Basic and acidic residues" evidence="1">
    <location>
        <begin position="1"/>
        <end position="17"/>
    </location>
</feature>
<feature type="region of interest" description="Disordered" evidence="1">
    <location>
        <begin position="60"/>
        <end position="88"/>
    </location>
</feature>
<gene>
    <name evidence="2" type="ORF">RDB_LOCUS13612</name>
</gene>
<feature type="region of interest" description="Disordered" evidence="1">
    <location>
        <begin position="1"/>
        <end position="31"/>
    </location>
</feature>
<sequence>MQLTLRESRPITRETYHHIPAPHTETPTTRAELPYTGISEDSSSAESSNGQSMFSRTLRRNTNTGYDNPTEVCSGTEHSQQCAGLDRGIKRREPRRECALQVEIGEFVGPSYSLLQRRGSATSTTSTAPSSRSSLSTTPSEISPCSELHRKRPQVDDSDQLESTRLAPLLRSGHPKNNYHLVSEMSLSTTLQSLKHRFLTHEMSGHRLPDGSSLLQPSPQPPRVGQCLATSGNIHLCGDDRSRFIDRPLEKNTFPGQSSSSSKFVTAPVTHPAGFQPGTLRDSFLLTATDRSAHAYTPTAHDDRLFVPRAIHDYSPCAKLCRRTISPHARRHAGAETYHHSFHSSPTSGNDRPRGSLMDRHLNVDHSFTSSVLQKITLEDPTFHKTDSKSANSQGFTIGTIAEGGPLAKDTRTNHGELPSRHEFTAAIDAYLSALSSKKLPKALITQQLYEDIIFNLRREKGGLPGIGTPQFRFWCRKHFVLKTIPRLRLRERPEIPHSVIALPVGNQDHGDSNEVETVTHDGQPVVTKETIYDILSKCHTLANHAGRDKTTAIVKQNYDETN</sequence>
<dbReference type="Proteomes" id="UP000663827">
    <property type="component" value="Unassembled WGS sequence"/>
</dbReference>
<feature type="region of interest" description="Disordered" evidence="1">
    <location>
        <begin position="332"/>
        <end position="358"/>
    </location>
</feature>
<evidence type="ECO:0000313" key="3">
    <source>
        <dbReference type="Proteomes" id="UP000663827"/>
    </source>
</evidence>
<feature type="compositionally biased region" description="Polar residues" evidence="1">
    <location>
        <begin position="60"/>
        <end position="82"/>
    </location>
</feature>
<feature type="region of interest" description="Disordered" evidence="1">
    <location>
        <begin position="384"/>
        <end position="408"/>
    </location>
</feature>
<reference evidence="2" key="1">
    <citation type="submission" date="2021-01" db="EMBL/GenBank/DDBJ databases">
        <authorList>
            <person name="Kaushik A."/>
        </authorList>
    </citation>
    <scope>NUCLEOTIDE SEQUENCE</scope>
    <source>
        <strain evidence="2">AG5</strain>
    </source>
</reference>
<protein>
    <submittedName>
        <fullName evidence="2">Uncharacterized protein</fullName>
    </submittedName>
</protein>
<proteinExistence type="predicted"/>